<dbReference type="GO" id="GO:0004140">
    <property type="term" value="F:dephospho-CoA kinase activity"/>
    <property type="evidence" value="ECO:0007669"/>
    <property type="project" value="UniProtKB-UniRule"/>
</dbReference>
<comment type="catalytic activity">
    <reaction evidence="5">
        <text>3'-dephospho-CoA + ATP = ADP + CoA + H(+)</text>
        <dbReference type="Rhea" id="RHEA:18245"/>
        <dbReference type="ChEBI" id="CHEBI:15378"/>
        <dbReference type="ChEBI" id="CHEBI:30616"/>
        <dbReference type="ChEBI" id="CHEBI:57287"/>
        <dbReference type="ChEBI" id="CHEBI:57328"/>
        <dbReference type="ChEBI" id="CHEBI:456216"/>
        <dbReference type="EC" id="2.7.1.24"/>
    </reaction>
</comment>
<dbReference type="NCBIfam" id="TIGR00152">
    <property type="entry name" value="dephospho-CoA kinase"/>
    <property type="match status" value="1"/>
</dbReference>
<proteinExistence type="inferred from homology"/>
<dbReference type="InterPro" id="IPR001977">
    <property type="entry name" value="Depp_CoAkinase"/>
</dbReference>
<reference evidence="7 8" key="1">
    <citation type="submission" date="2019-04" db="EMBL/GenBank/DDBJ databases">
        <title>Genome of a novel bacterium Candidatus Jettenia ecosi reconstructed from metagenome of an anammox bioreactor.</title>
        <authorList>
            <person name="Mardanov A.V."/>
            <person name="Beletsky A.V."/>
            <person name="Ravin N.V."/>
            <person name="Botchkova E.A."/>
            <person name="Litti Y.V."/>
            <person name="Nozhevnikova A.N."/>
        </authorList>
    </citation>
    <scope>NUCLEOTIDE SEQUENCE [LARGE SCALE GENOMIC DNA]</scope>
    <source>
        <strain evidence="7">J2</strain>
    </source>
</reference>
<keyword evidence="4 5" id="KW-0173">Coenzyme A biosynthesis</keyword>
<organism evidence="7 8">
    <name type="scientific">Candidatus Jettenia ecosi</name>
    <dbReference type="NCBI Taxonomy" id="2494326"/>
    <lineage>
        <taxon>Bacteria</taxon>
        <taxon>Pseudomonadati</taxon>
        <taxon>Planctomycetota</taxon>
        <taxon>Candidatus Brocadiia</taxon>
        <taxon>Candidatus Brocadiales</taxon>
        <taxon>Candidatus Brocadiaceae</taxon>
        <taxon>Candidatus Jettenia</taxon>
    </lineage>
</organism>
<dbReference type="GO" id="GO:0015937">
    <property type="term" value="P:coenzyme A biosynthetic process"/>
    <property type="evidence" value="ECO:0007669"/>
    <property type="project" value="UniProtKB-UniRule"/>
</dbReference>
<dbReference type="HAMAP" id="MF_00376">
    <property type="entry name" value="Dephospho_CoA_kinase"/>
    <property type="match status" value="1"/>
</dbReference>
<keyword evidence="3 5" id="KW-0067">ATP-binding</keyword>
<dbReference type="InterPro" id="IPR027417">
    <property type="entry name" value="P-loop_NTPase"/>
</dbReference>
<comment type="subcellular location">
    <subcellularLocation>
        <location evidence="5">Cytoplasm</location>
    </subcellularLocation>
</comment>
<keyword evidence="5" id="KW-0963">Cytoplasm</keyword>
<name>A0A533QE99_9BACT</name>
<evidence type="ECO:0000313" key="8">
    <source>
        <dbReference type="Proteomes" id="UP000319783"/>
    </source>
</evidence>
<dbReference type="PANTHER" id="PTHR10695:SF46">
    <property type="entry name" value="BIFUNCTIONAL COENZYME A SYNTHASE-RELATED"/>
    <property type="match status" value="1"/>
</dbReference>
<evidence type="ECO:0000256" key="2">
    <source>
        <dbReference type="ARBA" id="ARBA00022741"/>
    </source>
</evidence>
<dbReference type="PANTHER" id="PTHR10695">
    <property type="entry name" value="DEPHOSPHO-COA KINASE-RELATED"/>
    <property type="match status" value="1"/>
</dbReference>
<dbReference type="EMBL" id="SULG01000008">
    <property type="protein sequence ID" value="TLD43075.1"/>
    <property type="molecule type" value="Genomic_DNA"/>
</dbReference>
<comment type="caution">
    <text evidence="7">The sequence shown here is derived from an EMBL/GenBank/DDBJ whole genome shotgun (WGS) entry which is preliminary data.</text>
</comment>
<evidence type="ECO:0000256" key="6">
    <source>
        <dbReference type="NCBIfam" id="TIGR00152"/>
    </source>
</evidence>
<comment type="similarity">
    <text evidence="1 5">Belongs to the CoaE family.</text>
</comment>
<evidence type="ECO:0000256" key="5">
    <source>
        <dbReference type="HAMAP-Rule" id="MF_00376"/>
    </source>
</evidence>
<dbReference type="SUPFAM" id="SSF52540">
    <property type="entry name" value="P-loop containing nucleoside triphosphate hydrolases"/>
    <property type="match status" value="1"/>
</dbReference>
<dbReference type="GO" id="GO:0005524">
    <property type="term" value="F:ATP binding"/>
    <property type="evidence" value="ECO:0007669"/>
    <property type="project" value="UniProtKB-UniRule"/>
</dbReference>
<comment type="pathway">
    <text evidence="5">Cofactor biosynthesis; coenzyme A biosynthesis; CoA from (R)-pantothenate: step 5/5.</text>
</comment>
<dbReference type="AlphaFoldDB" id="A0A533QE99"/>
<dbReference type="GO" id="GO:0005737">
    <property type="term" value="C:cytoplasm"/>
    <property type="evidence" value="ECO:0007669"/>
    <property type="project" value="UniProtKB-SubCell"/>
</dbReference>
<dbReference type="EC" id="2.7.1.24" evidence="5 6"/>
<evidence type="ECO:0000256" key="4">
    <source>
        <dbReference type="ARBA" id="ARBA00022993"/>
    </source>
</evidence>
<evidence type="ECO:0000256" key="1">
    <source>
        <dbReference type="ARBA" id="ARBA00009018"/>
    </source>
</evidence>
<dbReference type="Pfam" id="PF01121">
    <property type="entry name" value="CoaE"/>
    <property type="match status" value="1"/>
</dbReference>
<gene>
    <name evidence="5" type="primary">coaE</name>
    <name evidence="7" type="ORF">JETT_0645</name>
</gene>
<evidence type="ECO:0000313" key="7">
    <source>
        <dbReference type="EMBL" id="TLD43075.1"/>
    </source>
</evidence>
<comment type="function">
    <text evidence="5">Catalyzes the phosphorylation of the 3'-hydroxyl group of dephosphocoenzyme A to form coenzyme A.</text>
</comment>
<keyword evidence="5 7" id="KW-0418">Kinase</keyword>
<dbReference type="UniPathway" id="UPA00241">
    <property type="reaction ID" value="UER00356"/>
</dbReference>
<dbReference type="Gene3D" id="3.40.50.300">
    <property type="entry name" value="P-loop containing nucleotide triphosphate hydrolases"/>
    <property type="match status" value="1"/>
</dbReference>
<keyword evidence="5" id="KW-0808">Transferase</keyword>
<accession>A0A533QE99</accession>
<feature type="binding site" evidence="5">
    <location>
        <begin position="15"/>
        <end position="20"/>
    </location>
    <ligand>
        <name>ATP</name>
        <dbReference type="ChEBI" id="CHEBI:30616"/>
    </ligand>
</feature>
<sequence length="203" mass="23615">MNLRPKIIGITGGISSGKSTIGRMLASLGAEYIDADEICHRLILIKEFKNKITERFGNSIQDTYGKIDRARLAEVVFQDKTCLDALCGILHPAVIDQIKLRIDEIEKRGRRKAIIIDAALLEESDLSLVCDFVIFINTGKNHRLERSQTSRRWPREELEKRERFQMDLEDKKKKADYIIDNNSTIDNTFRQVKEFWQRYIEEI</sequence>
<dbReference type="CDD" id="cd02022">
    <property type="entry name" value="DPCK"/>
    <property type="match status" value="1"/>
</dbReference>
<dbReference type="PROSITE" id="PS51219">
    <property type="entry name" value="DPCK"/>
    <property type="match status" value="1"/>
</dbReference>
<protein>
    <recommendedName>
        <fullName evidence="5 6">Dephospho-CoA kinase</fullName>
        <ecNumber evidence="5 6">2.7.1.24</ecNumber>
    </recommendedName>
    <alternativeName>
        <fullName evidence="5">Dephosphocoenzyme A kinase</fullName>
    </alternativeName>
</protein>
<evidence type="ECO:0000256" key="3">
    <source>
        <dbReference type="ARBA" id="ARBA00022840"/>
    </source>
</evidence>
<keyword evidence="2 5" id="KW-0547">Nucleotide-binding</keyword>
<dbReference type="Proteomes" id="UP000319783">
    <property type="component" value="Unassembled WGS sequence"/>
</dbReference>